<dbReference type="Proteomes" id="UP000218231">
    <property type="component" value="Unassembled WGS sequence"/>
</dbReference>
<gene>
    <name evidence="2" type="ORF">WR25_07673</name>
</gene>
<protein>
    <submittedName>
        <fullName evidence="2">Uncharacterized protein</fullName>
    </submittedName>
</protein>
<feature type="chain" id="PRO_5012471766" evidence="1">
    <location>
        <begin position="17"/>
        <end position="84"/>
    </location>
</feature>
<evidence type="ECO:0000313" key="3">
    <source>
        <dbReference type="Proteomes" id="UP000218231"/>
    </source>
</evidence>
<dbReference type="AlphaFoldDB" id="A0A2A2JPM9"/>
<accession>A0A2A2JPM9</accession>
<reference evidence="2 3" key="1">
    <citation type="journal article" date="2017" name="Curr. Biol.">
        <title>Genome architecture and evolution of a unichromosomal asexual nematode.</title>
        <authorList>
            <person name="Fradin H."/>
            <person name="Zegar C."/>
            <person name="Gutwein M."/>
            <person name="Lucas J."/>
            <person name="Kovtun M."/>
            <person name="Corcoran D."/>
            <person name="Baugh L.R."/>
            <person name="Kiontke K."/>
            <person name="Gunsalus K."/>
            <person name="Fitch D.H."/>
            <person name="Piano F."/>
        </authorList>
    </citation>
    <scope>NUCLEOTIDE SEQUENCE [LARGE SCALE GENOMIC DNA]</scope>
    <source>
        <strain evidence="2">PF1309</strain>
    </source>
</reference>
<dbReference type="EMBL" id="LIAE01010301">
    <property type="protein sequence ID" value="PAV63499.1"/>
    <property type="molecule type" value="Genomic_DNA"/>
</dbReference>
<keyword evidence="1" id="KW-0732">Signal</keyword>
<proteinExistence type="predicted"/>
<organism evidence="2 3">
    <name type="scientific">Diploscapter pachys</name>
    <dbReference type="NCBI Taxonomy" id="2018661"/>
    <lineage>
        <taxon>Eukaryota</taxon>
        <taxon>Metazoa</taxon>
        <taxon>Ecdysozoa</taxon>
        <taxon>Nematoda</taxon>
        <taxon>Chromadorea</taxon>
        <taxon>Rhabditida</taxon>
        <taxon>Rhabditina</taxon>
        <taxon>Rhabditomorpha</taxon>
        <taxon>Rhabditoidea</taxon>
        <taxon>Rhabditidae</taxon>
        <taxon>Diploscapter</taxon>
    </lineage>
</organism>
<comment type="caution">
    <text evidence="2">The sequence shown here is derived from an EMBL/GenBank/DDBJ whole genome shotgun (WGS) entry which is preliminary data.</text>
</comment>
<keyword evidence="3" id="KW-1185">Reference proteome</keyword>
<feature type="signal peptide" evidence="1">
    <location>
        <begin position="1"/>
        <end position="16"/>
    </location>
</feature>
<dbReference type="OrthoDB" id="5791267at2759"/>
<sequence length="84" mass="9708">MMKYFLLLSALSLVIGEEVITLDLTDIDHANGAEIMRNFTEEETKIIPTQFDFAAFKEAYAKESKGERFLPSPSRLFFEEKKKK</sequence>
<name>A0A2A2JPM9_9BILA</name>
<evidence type="ECO:0000256" key="1">
    <source>
        <dbReference type="SAM" id="SignalP"/>
    </source>
</evidence>
<evidence type="ECO:0000313" key="2">
    <source>
        <dbReference type="EMBL" id="PAV63499.1"/>
    </source>
</evidence>